<evidence type="ECO:0000256" key="1">
    <source>
        <dbReference type="ARBA" id="ARBA00023015"/>
    </source>
</evidence>
<evidence type="ECO:0000256" key="3">
    <source>
        <dbReference type="ARBA" id="ARBA00023163"/>
    </source>
</evidence>
<dbReference type="GO" id="GO:0003700">
    <property type="term" value="F:DNA-binding transcription factor activity"/>
    <property type="evidence" value="ECO:0007669"/>
    <property type="project" value="InterPro"/>
</dbReference>
<gene>
    <name evidence="5" type="ORF">SAMN05428642_102674</name>
</gene>
<dbReference type="Gene3D" id="1.10.10.60">
    <property type="entry name" value="Homeodomain-like"/>
    <property type="match status" value="2"/>
</dbReference>
<dbReference type="Pfam" id="PF12833">
    <property type="entry name" value="HTH_18"/>
    <property type="match status" value="1"/>
</dbReference>
<feature type="domain" description="HTH araC/xylS-type" evidence="4">
    <location>
        <begin position="234"/>
        <end position="332"/>
    </location>
</feature>
<name>A0A1K2IIU9_9FLAO</name>
<keyword evidence="2 5" id="KW-0238">DNA-binding</keyword>
<dbReference type="PRINTS" id="PR00032">
    <property type="entry name" value="HTHARAC"/>
</dbReference>
<dbReference type="SUPFAM" id="SSF46689">
    <property type="entry name" value="Homeodomain-like"/>
    <property type="match status" value="2"/>
</dbReference>
<dbReference type="Proteomes" id="UP000182544">
    <property type="component" value="Unassembled WGS sequence"/>
</dbReference>
<proteinExistence type="predicted"/>
<accession>A0A1K2IIU9</accession>
<dbReference type="InterPro" id="IPR053142">
    <property type="entry name" value="PchR_regulatory_protein"/>
</dbReference>
<evidence type="ECO:0000313" key="5">
    <source>
        <dbReference type="EMBL" id="SFZ92353.1"/>
    </source>
</evidence>
<dbReference type="OrthoDB" id="2666928at2"/>
<organism evidence="5 6">
    <name type="scientific">Flaviramulus basaltis</name>
    <dbReference type="NCBI Taxonomy" id="369401"/>
    <lineage>
        <taxon>Bacteria</taxon>
        <taxon>Pseudomonadati</taxon>
        <taxon>Bacteroidota</taxon>
        <taxon>Flavobacteriia</taxon>
        <taxon>Flavobacteriales</taxon>
        <taxon>Flavobacteriaceae</taxon>
        <taxon>Flaviramulus</taxon>
    </lineage>
</organism>
<evidence type="ECO:0000313" key="6">
    <source>
        <dbReference type="Proteomes" id="UP000182544"/>
    </source>
</evidence>
<dbReference type="STRING" id="369401.SAMN05428642_102674"/>
<dbReference type="InterPro" id="IPR020449">
    <property type="entry name" value="Tscrpt_reg_AraC-type_HTH"/>
</dbReference>
<dbReference type="InterPro" id="IPR018060">
    <property type="entry name" value="HTH_AraC"/>
</dbReference>
<reference evidence="5 6" key="1">
    <citation type="submission" date="2016-10" db="EMBL/GenBank/DDBJ databases">
        <authorList>
            <person name="de Groot N.N."/>
        </authorList>
    </citation>
    <scope>NUCLEOTIDE SEQUENCE [LARGE SCALE GENOMIC DNA]</scope>
    <source>
        <strain evidence="5 6">DSM 18180</strain>
    </source>
</reference>
<evidence type="ECO:0000259" key="4">
    <source>
        <dbReference type="PROSITE" id="PS01124"/>
    </source>
</evidence>
<keyword evidence="3" id="KW-0804">Transcription</keyword>
<dbReference type="RefSeq" id="WP_072401704.1">
    <property type="nucleotide sequence ID" value="NZ_FPKV01000002.1"/>
</dbReference>
<sequence>MKTTNLNTDTIEAMFKQLRLSFGGSITKKYNEYILEIENEIGKGEIQGVSLSDGISYIEFDMTFFENIMLSIKKTDKKPIYFTYCSKGSLEHSFGIEGKKNTLKSFQTGILTSPLNDENILYLKKDESIKLTIISVHNEEIKSKNNRLKNKLNKTFFKEDALENFIYIGSQNLKIAEKIHQINTIKEVGIVRSLLINGLVHVILALEIQQHGNDAIHRDNQLGSLLSREIEIIKQVTIFIKNKFDTQISITQLCSEFGISPSKLQEGFKLMHGCTVIHYIRELRIQKAEEFIKETDMNISEVVYSIGFTSRSYFSKIFREKYNCSPSKYMSAQKTALISA</sequence>
<evidence type="ECO:0000256" key="2">
    <source>
        <dbReference type="ARBA" id="ARBA00023125"/>
    </source>
</evidence>
<dbReference type="PANTHER" id="PTHR47893">
    <property type="entry name" value="REGULATORY PROTEIN PCHR"/>
    <property type="match status" value="1"/>
</dbReference>
<dbReference type="EMBL" id="FPKV01000002">
    <property type="protein sequence ID" value="SFZ92353.1"/>
    <property type="molecule type" value="Genomic_DNA"/>
</dbReference>
<dbReference type="GO" id="GO:0043565">
    <property type="term" value="F:sequence-specific DNA binding"/>
    <property type="evidence" value="ECO:0007669"/>
    <property type="project" value="InterPro"/>
</dbReference>
<dbReference type="SMART" id="SM00342">
    <property type="entry name" value="HTH_ARAC"/>
    <property type="match status" value="1"/>
</dbReference>
<dbReference type="PROSITE" id="PS01124">
    <property type="entry name" value="HTH_ARAC_FAMILY_2"/>
    <property type="match status" value="1"/>
</dbReference>
<dbReference type="PANTHER" id="PTHR47893:SF1">
    <property type="entry name" value="REGULATORY PROTEIN PCHR"/>
    <property type="match status" value="1"/>
</dbReference>
<dbReference type="InterPro" id="IPR009057">
    <property type="entry name" value="Homeodomain-like_sf"/>
</dbReference>
<keyword evidence="1" id="KW-0805">Transcription regulation</keyword>
<keyword evidence="6" id="KW-1185">Reference proteome</keyword>
<dbReference type="AlphaFoldDB" id="A0A1K2IIU9"/>
<protein>
    <submittedName>
        <fullName evidence="5">AraC-type DNA-binding protein</fullName>
    </submittedName>
</protein>